<proteinExistence type="predicted"/>
<dbReference type="OrthoDB" id="5126107at2"/>
<evidence type="ECO:0008006" key="3">
    <source>
        <dbReference type="Google" id="ProtNLM"/>
    </source>
</evidence>
<protein>
    <recommendedName>
        <fullName evidence="3">DUF5047 domain-containing protein</fullName>
    </recommendedName>
</protein>
<name>U1MSA3_9MICO</name>
<sequence>MRDVSVELARVLEGGQFETSLTLDVFYGAERRLQSLTVDSSWELRWVKSADVPGAGSVLVQVQMPDGSSLTPREFTARLAPFGQEAVPLLTIRAGHFSETVQAGRFRIAEVPSARDEQLRHSVRVITVGSYVKLGLLDHLDAVREAGFTRPEKPVHTTDAWQELARLTGMRIVRSMPTVAVPESITYELIEGGRLRAAQEIAAAIGGTLYVRADGALTVLRDGLGTPVRRFKIGDESTLLGLEYAMSSEGVKNEVVGIFEDDERKPIVVPPAQIQDGPLRVSGPFGRRTHYHRSEFVKTVTQATAELAKVLAQVSQMKAFRVPVTVALDPRVEVGDTVELEQATQTYRGVVAEVSWQADGSMTLQVDVYRVIDEANLLGV</sequence>
<dbReference type="AlphaFoldDB" id="U1MSA3"/>
<keyword evidence="2" id="KW-1185">Reference proteome</keyword>
<evidence type="ECO:0000313" key="2">
    <source>
        <dbReference type="Proteomes" id="UP000016462"/>
    </source>
</evidence>
<dbReference type="RefSeq" id="WP_021011295.1">
    <property type="nucleotide sequence ID" value="NZ_ASHR01000031.1"/>
</dbReference>
<reference evidence="1 2" key="1">
    <citation type="journal article" date="2013" name="Genome Announc.">
        <title>First draft genome sequence from a member of the genus agrococcus, isolated from modern microbialites.</title>
        <authorList>
            <person name="White R.A.III."/>
            <person name="Grassa C.J."/>
            <person name="Suttle C.A."/>
        </authorList>
    </citation>
    <scope>NUCLEOTIDE SEQUENCE [LARGE SCALE GENOMIC DNA]</scope>
    <source>
        <strain evidence="1 2">RW1</strain>
    </source>
</reference>
<comment type="caution">
    <text evidence="1">The sequence shown here is derived from an EMBL/GenBank/DDBJ whole genome shotgun (WGS) entry which is preliminary data.</text>
</comment>
<evidence type="ECO:0000313" key="1">
    <source>
        <dbReference type="EMBL" id="ERG63545.1"/>
    </source>
</evidence>
<dbReference type="EMBL" id="ASHR01000031">
    <property type="protein sequence ID" value="ERG63545.1"/>
    <property type="molecule type" value="Genomic_DNA"/>
</dbReference>
<gene>
    <name evidence="1" type="ORF">L332_03645</name>
</gene>
<dbReference type="Proteomes" id="UP000016462">
    <property type="component" value="Unassembled WGS sequence"/>
</dbReference>
<accession>U1MSA3</accession>
<organism evidence="1 2">
    <name type="scientific">Agrococcus pavilionensis RW1</name>
    <dbReference type="NCBI Taxonomy" id="1330458"/>
    <lineage>
        <taxon>Bacteria</taxon>
        <taxon>Bacillati</taxon>
        <taxon>Actinomycetota</taxon>
        <taxon>Actinomycetes</taxon>
        <taxon>Micrococcales</taxon>
        <taxon>Microbacteriaceae</taxon>
        <taxon>Agrococcus</taxon>
    </lineage>
</organism>